<accession>A0A6A6B635</accession>
<dbReference type="PANTHER" id="PTHR31356:SF66">
    <property type="entry name" value="CATALASE-PEROXIDASE"/>
    <property type="match status" value="1"/>
</dbReference>
<keyword evidence="2 12" id="KW-0575">Peroxidase</keyword>
<feature type="binding site" evidence="9">
    <location>
        <position position="80"/>
    </location>
    <ligand>
        <name>Ca(2+)</name>
        <dbReference type="ChEBI" id="CHEBI:29108"/>
        <label>1</label>
    </ligand>
</feature>
<gene>
    <name evidence="14" type="ORF">K452DRAFT_352586</name>
</gene>
<dbReference type="PRINTS" id="PR00462">
    <property type="entry name" value="LIGNINASE"/>
</dbReference>
<dbReference type="GeneID" id="54303289"/>
<dbReference type="InterPro" id="IPR010255">
    <property type="entry name" value="Haem_peroxidase_sf"/>
</dbReference>
<feature type="binding site" evidence="9">
    <location>
        <position position="201"/>
    </location>
    <ligand>
        <name>Ca(2+)</name>
        <dbReference type="ChEBI" id="CHEBI:29108"/>
        <label>2</label>
    </ligand>
</feature>
<dbReference type="GO" id="GO:0000302">
    <property type="term" value="P:response to reactive oxygen species"/>
    <property type="evidence" value="ECO:0007669"/>
    <property type="project" value="TreeGrafter"/>
</dbReference>
<dbReference type="GO" id="GO:0020037">
    <property type="term" value="F:heme binding"/>
    <property type="evidence" value="ECO:0007669"/>
    <property type="project" value="UniProtKB-UniRule"/>
</dbReference>
<feature type="disulfide bond" evidence="11">
    <location>
        <begin position="56"/>
        <end position="128"/>
    </location>
</feature>
<comment type="similarity">
    <text evidence="1 12">Belongs to the peroxidase family. Ligninase subfamily.</text>
</comment>
<feature type="active site" description="Proton acceptor" evidence="8">
    <location>
        <position position="69"/>
    </location>
</feature>
<comment type="cofactor">
    <cofactor evidence="9 12">
        <name>Ca(2+)</name>
        <dbReference type="ChEBI" id="CHEBI:29108"/>
    </cofactor>
    <text evidence="9 12">Binds 2 calcium ions per subunit.</text>
</comment>
<evidence type="ECO:0000256" key="10">
    <source>
        <dbReference type="PIRSR" id="PIRSR601621-3"/>
    </source>
</evidence>
<feature type="domain" description="Plant heme peroxidase family profile" evidence="13">
    <location>
        <begin position="60"/>
        <end position="291"/>
    </location>
</feature>
<proteinExistence type="inferred from homology"/>
<feature type="binding site" evidence="9">
    <location>
        <position position="203"/>
    </location>
    <ligand>
        <name>Ca(2+)</name>
        <dbReference type="ChEBI" id="CHEBI:29108"/>
        <label>2</label>
    </ligand>
</feature>
<dbReference type="Pfam" id="PF00141">
    <property type="entry name" value="peroxidase"/>
    <property type="match status" value="1"/>
</dbReference>
<keyword evidence="9 12" id="KW-0106">Calcium</keyword>
<protein>
    <recommendedName>
        <fullName evidence="12">Peroxidase</fullName>
        <ecNumber evidence="12">1.11.1.-</ecNumber>
    </recommendedName>
</protein>
<dbReference type="InterPro" id="IPR019794">
    <property type="entry name" value="Peroxidases_AS"/>
</dbReference>
<dbReference type="EC" id="1.11.1.-" evidence="12"/>
<name>A0A6A6B635_9PEZI</name>
<evidence type="ECO:0000256" key="7">
    <source>
        <dbReference type="ARBA" id="ARBA00023180"/>
    </source>
</evidence>
<evidence type="ECO:0000313" key="15">
    <source>
        <dbReference type="Proteomes" id="UP000799438"/>
    </source>
</evidence>
<evidence type="ECO:0000256" key="12">
    <source>
        <dbReference type="RuleBase" id="RU363051"/>
    </source>
</evidence>
<keyword evidence="3 9" id="KW-0349">Heme</keyword>
<evidence type="ECO:0000313" key="14">
    <source>
        <dbReference type="EMBL" id="KAF2139326.1"/>
    </source>
</evidence>
<dbReference type="InterPro" id="IPR001621">
    <property type="entry name" value="Ligninase"/>
</dbReference>
<sequence length="296" mass="30811">MYISKPSVLYFLATATAGAQAFSFNEAVLKPRASCPSVWNDVVSELNGLFVSGGQCNDDARAAIRLSFHDCFSGAGCDGSLVLAQEYTRSENAGLQDISLKVGDLANKYNVGVADMIQFAGAVATTACPLGPRIRVLVGRTDSSTPAPEGDLPNDKASASTLISQFQAKGFSATDLAALVGAHSAAKQFNAIPEKSGQSLDSTPGTWDTKFYSETLNGKAPVSLDSDINLSNDSRTSGSFKVFAAGQAAWAVAYVNAMNKMTVLGNNVGNLTDCTSLLIGGTSKRDVKAADIAGRI</sequence>
<dbReference type="Gene3D" id="1.10.520.10">
    <property type="match status" value="1"/>
</dbReference>
<reference evidence="14" key="1">
    <citation type="journal article" date="2020" name="Stud. Mycol.">
        <title>101 Dothideomycetes genomes: a test case for predicting lifestyles and emergence of pathogens.</title>
        <authorList>
            <person name="Haridas S."/>
            <person name="Albert R."/>
            <person name="Binder M."/>
            <person name="Bloem J."/>
            <person name="Labutti K."/>
            <person name="Salamov A."/>
            <person name="Andreopoulos B."/>
            <person name="Baker S."/>
            <person name="Barry K."/>
            <person name="Bills G."/>
            <person name="Bluhm B."/>
            <person name="Cannon C."/>
            <person name="Castanera R."/>
            <person name="Culley D."/>
            <person name="Daum C."/>
            <person name="Ezra D."/>
            <person name="Gonzalez J."/>
            <person name="Henrissat B."/>
            <person name="Kuo A."/>
            <person name="Liang C."/>
            <person name="Lipzen A."/>
            <person name="Lutzoni F."/>
            <person name="Magnuson J."/>
            <person name="Mondo S."/>
            <person name="Nolan M."/>
            <person name="Ohm R."/>
            <person name="Pangilinan J."/>
            <person name="Park H.-J."/>
            <person name="Ramirez L."/>
            <person name="Alfaro M."/>
            <person name="Sun H."/>
            <person name="Tritt A."/>
            <person name="Yoshinaga Y."/>
            <person name="Zwiers L.-H."/>
            <person name="Turgeon B."/>
            <person name="Goodwin S."/>
            <person name="Spatafora J."/>
            <person name="Crous P."/>
            <person name="Grigoriev I."/>
        </authorList>
    </citation>
    <scope>NUCLEOTIDE SEQUENCE</scope>
    <source>
        <strain evidence="14">CBS 121167</strain>
    </source>
</reference>
<evidence type="ECO:0000256" key="1">
    <source>
        <dbReference type="ARBA" id="ARBA00006089"/>
    </source>
</evidence>
<feature type="binding site" evidence="9">
    <location>
        <position position="70"/>
    </location>
    <ligand>
        <name>Ca(2+)</name>
        <dbReference type="ChEBI" id="CHEBI:29108"/>
        <label>1</label>
    </ligand>
</feature>
<dbReference type="AlphaFoldDB" id="A0A6A6B635"/>
<evidence type="ECO:0000256" key="5">
    <source>
        <dbReference type="ARBA" id="ARBA00023002"/>
    </source>
</evidence>
<comment type="cofactor">
    <cofactor evidence="9">
        <name>heme b</name>
        <dbReference type="ChEBI" id="CHEBI:60344"/>
    </cofactor>
    <text evidence="9">Binds 1 heme b (iron(II)-protoporphyrin IX) group per subunit.</text>
</comment>
<dbReference type="InterPro" id="IPR002016">
    <property type="entry name" value="Haem_peroxidase"/>
</dbReference>
<keyword evidence="11" id="KW-1015">Disulfide bond</keyword>
<evidence type="ECO:0000256" key="4">
    <source>
        <dbReference type="ARBA" id="ARBA00022723"/>
    </source>
</evidence>
<organism evidence="14 15">
    <name type="scientific">Aplosporella prunicola CBS 121167</name>
    <dbReference type="NCBI Taxonomy" id="1176127"/>
    <lineage>
        <taxon>Eukaryota</taxon>
        <taxon>Fungi</taxon>
        <taxon>Dikarya</taxon>
        <taxon>Ascomycota</taxon>
        <taxon>Pezizomycotina</taxon>
        <taxon>Dothideomycetes</taxon>
        <taxon>Dothideomycetes incertae sedis</taxon>
        <taxon>Botryosphaeriales</taxon>
        <taxon>Aplosporellaceae</taxon>
        <taxon>Aplosporella</taxon>
    </lineage>
</organism>
<keyword evidence="5 12" id="KW-0560">Oxidoreductase</keyword>
<feature type="binding site" evidence="9">
    <location>
        <position position="184"/>
    </location>
    <ligand>
        <name>Ca(2+)</name>
        <dbReference type="ChEBI" id="CHEBI:29108"/>
        <label>2</label>
    </ligand>
</feature>
<dbReference type="OrthoDB" id="2113341at2759"/>
<dbReference type="PANTHER" id="PTHR31356">
    <property type="entry name" value="THYLAKOID LUMENAL 29 KDA PROTEIN, CHLOROPLASTIC-RELATED"/>
    <property type="match status" value="1"/>
</dbReference>
<keyword evidence="7" id="KW-0325">Glycoprotein</keyword>
<evidence type="ECO:0000256" key="8">
    <source>
        <dbReference type="PIRSR" id="PIRSR601621-1"/>
    </source>
</evidence>
<feature type="binding site" evidence="9">
    <location>
        <position position="208"/>
    </location>
    <ligand>
        <name>Ca(2+)</name>
        <dbReference type="ChEBI" id="CHEBI:29108"/>
        <label>2</label>
    </ligand>
</feature>
<evidence type="ECO:0000256" key="6">
    <source>
        <dbReference type="ARBA" id="ARBA00023004"/>
    </source>
</evidence>
<keyword evidence="15" id="KW-1185">Reference proteome</keyword>
<dbReference type="Gene3D" id="1.10.420.10">
    <property type="entry name" value="Peroxidase, domain 2"/>
    <property type="match status" value="1"/>
</dbReference>
<evidence type="ECO:0000259" key="13">
    <source>
        <dbReference type="PROSITE" id="PS50873"/>
    </source>
</evidence>
<dbReference type="PRINTS" id="PR00458">
    <property type="entry name" value="PEROXIDASE"/>
</dbReference>
<dbReference type="PROSITE" id="PS50873">
    <property type="entry name" value="PEROXIDASE_4"/>
    <property type="match status" value="1"/>
</dbReference>
<dbReference type="GO" id="GO:0042744">
    <property type="term" value="P:hydrogen peroxide catabolic process"/>
    <property type="evidence" value="ECO:0007669"/>
    <property type="project" value="TreeGrafter"/>
</dbReference>
<evidence type="ECO:0000256" key="11">
    <source>
        <dbReference type="PIRSR" id="PIRSR601621-4"/>
    </source>
</evidence>
<keyword evidence="6 9" id="KW-0408">Iron</keyword>
<dbReference type="GO" id="GO:0046872">
    <property type="term" value="F:metal ion binding"/>
    <property type="evidence" value="ECO:0007669"/>
    <property type="project" value="UniProtKB-UniRule"/>
</dbReference>
<dbReference type="RefSeq" id="XP_033395039.1">
    <property type="nucleotide sequence ID" value="XM_033545783.1"/>
</dbReference>
<keyword evidence="4 9" id="KW-0479">Metal-binding</keyword>
<evidence type="ECO:0000256" key="3">
    <source>
        <dbReference type="ARBA" id="ARBA00022617"/>
    </source>
</evidence>
<dbReference type="EMBL" id="ML995493">
    <property type="protein sequence ID" value="KAF2139326.1"/>
    <property type="molecule type" value="Genomic_DNA"/>
</dbReference>
<dbReference type="SUPFAM" id="SSF48113">
    <property type="entry name" value="Heme-dependent peroxidases"/>
    <property type="match status" value="1"/>
</dbReference>
<dbReference type="GO" id="GO:0004601">
    <property type="term" value="F:peroxidase activity"/>
    <property type="evidence" value="ECO:0007669"/>
    <property type="project" value="UniProtKB-KW"/>
</dbReference>
<feature type="binding site" description="axial binding residue" evidence="9">
    <location>
        <position position="183"/>
    </location>
    <ligand>
        <name>heme b</name>
        <dbReference type="ChEBI" id="CHEBI:60344"/>
    </ligand>
    <ligandPart>
        <name>Fe</name>
        <dbReference type="ChEBI" id="CHEBI:18248"/>
    </ligandPart>
</feature>
<feature type="binding site" evidence="9">
    <location>
        <position position="78"/>
    </location>
    <ligand>
        <name>Ca(2+)</name>
        <dbReference type="ChEBI" id="CHEBI:29108"/>
        <label>1</label>
    </ligand>
</feature>
<feature type="disulfide bond" evidence="11">
    <location>
        <begin position="35"/>
        <end position="274"/>
    </location>
</feature>
<dbReference type="Proteomes" id="UP000799438">
    <property type="component" value="Unassembled WGS sequence"/>
</dbReference>
<evidence type="ECO:0000256" key="2">
    <source>
        <dbReference type="ARBA" id="ARBA00022559"/>
    </source>
</evidence>
<feature type="binding site" evidence="9">
    <location>
        <position position="76"/>
    </location>
    <ligand>
        <name>Ca(2+)</name>
        <dbReference type="ChEBI" id="CHEBI:29108"/>
        <label>1</label>
    </ligand>
</feature>
<feature type="site" description="Transition state stabilizer" evidence="10">
    <location>
        <position position="65"/>
    </location>
</feature>
<dbReference type="GO" id="GO:0034599">
    <property type="term" value="P:cellular response to oxidative stress"/>
    <property type="evidence" value="ECO:0007669"/>
    <property type="project" value="InterPro"/>
</dbReference>
<evidence type="ECO:0000256" key="9">
    <source>
        <dbReference type="PIRSR" id="PIRSR601621-2"/>
    </source>
</evidence>
<dbReference type="InterPro" id="IPR044831">
    <property type="entry name" value="Ccp1-like"/>
</dbReference>
<dbReference type="PROSITE" id="PS00436">
    <property type="entry name" value="PEROXIDASE_2"/>
    <property type="match status" value="1"/>
</dbReference>